<dbReference type="InterPro" id="IPR011676">
    <property type="entry name" value="DUF1618"/>
</dbReference>
<dbReference type="Proteomes" id="UP000807115">
    <property type="component" value="Chromosome 7"/>
</dbReference>
<dbReference type="EMBL" id="CM027686">
    <property type="protein sequence ID" value="KAG0524040.1"/>
    <property type="molecule type" value="Genomic_DNA"/>
</dbReference>
<gene>
    <name evidence="2" type="ORF">BDA96_07G175300</name>
</gene>
<dbReference type="PANTHER" id="PTHR33086:SF52">
    <property type="entry name" value="OS09G0128900 PROTEIN"/>
    <property type="match status" value="1"/>
</dbReference>
<evidence type="ECO:0000313" key="2">
    <source>
        <dbReference type="EMBL" id="KAG0524040.1"/>
    </source>
</evidence>
<evidence type="ECO:0000313" key="3">
    <source>
        <dbReference type="Proteomes" id="UP000807115"/>
    </source>
</evidence>
<feature type="domain" description="DUF1618" evidence="1">
    <location>
        <begin position="268"/>
        <end position="381"/>
    </location>
</feature>
<dbReference type="Pfam" id="PF07762">
    <property type="entry name" value="DUF1618"/>
    <property type="match status" value="1"/>
</dbReference>
<name>A0A921QNZ5_SORBI</name>
<reference evidence="2" key="2">
    <citation type="submission" date="2020-10" db="EMBL/GenBank/DDBJ databases">
        <authorList>
            <person name="Cooper E.A."/>
            <person name="Brenton Z.W."/>
            <person name="Flinn B.S."/>
            <person name="Jenkins J."/>
            <person name="Shu S."/>
            <person name="Flowers D."/>
            <person name="Luo F."/>
            <person name="Wang Y."/>
            <person name="Xia P."/>
            <person name="Barry K."/>
            <person name="Daum C."/>
            <person name="Lipzen A."/>
            <person name="Yoshinaga Y."/>
            <person name="Schmutz J."/>
            <person name="Saski C."/>
            <person name="Vermerris W."/>
            <person name="Kresovich S."/>
        </authorList>
    </citation>
    <scope>NUCLEOTIDE SEQUENCE</scope>
</reference>
<sequence>MDVLFHRRVNFIDEVKEIIDKTPAGCHQTRHEILRELKASRSRTTTTTGSGWRREPVTFARAGWHDVGYYRRLLDGVDPVLPQQLAAGPAVNSLTLRVSWPPEHCATTGFIASAHDDLLALCLGDCYSFFHSWRHLPGCYLVLNTRAKSVAVVPTLPANWLRDDDHYSPHHPIASAGVAVLRTDDDGGYLLAELYRHSTDRGFPTNKATLFTWCSPRSGSGDGGPRAGAHQWIRKEVMLPLPVPDDEYDFFNFNAGTVFAVSSTSLCWVDLWAGILVCNNISSSTAGTAAGDDDDDDDEDGLVFTFIPLPVVCGHRPFDSTEYRSVRCLDTETIKLVCMDGGEEVTVALTTWTLKFPLSTDGGWRWEKDEDASCSSLCVADLLDDAIPVGGGGDNKRRLRRRIVSWPVVGRARPGVAHVFVHDLEYKSKENQWAVTESYEVSLDVPRRKVVSVFTLPAGSWSRAHMIMSL</sequence>
<proteinExistence type="predicted"/>
<comment type="caution">
    <text evidence="2">The sequence shown here is derived from an EMBL/GenBank/DDBJ whole genome shotgun (WGS) entry which is preliminary data.</text>
</comment>
<dbReference type="AlphaFoldDB" id="A0A921QNZ5"/>
<reference evidence="2" key="1">
    <citation type="journal article" date="2019" name="BMC Genomics">
        <title>A new reference genome for Sorghum bicolor reveals high levels of sequence similarity between sweet and grain genotypes: implications for the genetics of sugar metabolism.</title>
        <authorList>
            <person name="Cooper E.A."/>
            <person name="Brenton Z.W."/>
            <person name="Flinn B.S."/>
            <person name="Jenkins J."/>
            <person name="Shu S."/>
            <person name="Flowers D."/>
            <person name="Luo F."/>
            <person name="Wang Y."/>
            <person name="Xia P."/>
            <person name="Barry K."/>
            <person name="Daum C."/>
            <person name="Lipzen A."/>
            <person name="Yoshinaga Y."/>
            <person name="Schmutz J."/>
            <person name="Saski C."/>
            <person name="Vermerris W."/>
            <person name="Kresovich S."/>
        </authorList>
    </citation>
    <scope>NUCLEOTIDE SEQUENCE</scope>
</reference>
<organism evidence="2 3">
    <name type="scientific">Sorghum bicolor</name>
    <name type="common">Sorghum</name>
    <name type="synonym">Sorghum vulgare</name>
    <dbReference type="NCBI Taxonomy" id="4558"/>
    <lineage>
        <taxon>Eukaryota</taxon>
        <taxon>Viridiplantae</taxon>
        <taxon>Streptophyta</taxon>
        <taxon>Embryophyta</taxon>
        <taxon>Tracheophyta</taxon>
        <taxon>Spermatophyta</taxon>
        <taxon>Magnoliopsida</taxon>
        <taxon>Liliopsida</taxon>
        <taxon>Poales</taxon>
        <taxon>Poaceae</taxon>
        <taxon>PACMAD clade</taxon>
        <taxon>Panicoideae</taxon>
        <taxon>Andropogonodae</taxon>
        <taxon>Andropogoneae</taxon>
        <taxon>Sorghinae</taxon>
        <taxon>Sorghum</taxon>
    </lineage>
</organism>
<evidence type="ECO:0000259" key="1">
    <source>
        <dbReference type="Pfam" id="PF07762"/>
    </source>
</evidence>
<dbReference type="PANTHER" id="PTHR33086">
    <property type="entry name" value="OS05G0468200 PROTEIN-RELATED"/>
    <property type="match status" value="1"/>
</dbReference>
<protein>
    <recommendedName>
        <fullName evidence="1">DUF1618 domain-containing protein</fullName>
    </recommendedName>
</protein>
<accession>A0A921QNZ5</accession>